<protein>
    <submittedName>
        <fullName evidence="2">Uncharacterized protein</fullName>
    </submittedName>
</protein>
<dbReference type="Proteomes" id="UP000377803">
    <property type="component" value="Chromosome"/>
</dbReference>
<dbReference type="AlphaFoldDB" id="A0A5Q0UFD8"/>
<proteinExistence type="predicted"/>
<name>A0A5Q0UFD8_9ARCH</name>
<organism evidence="2 3">
    <name type="scientific">Candidatus Nanohalobium constans</name>
    <dbReference type="NCBI Taxonomy" id="2565781"/>
    <lineage>
        <taxon>Archaea</taxon>
        <taxon>Candidatus Nanohalarchaeota</taxon>
        <taxon>Candidatus Nanohalobia</taxon>
        <taxon>Candidatus Nanohalobiales</taxon>
        <taxon>Candidatus Nanohalobiaceae</taxon>
        <taxon>Candidatus Nanohalobium</taxon>
    </lineage>
</organism>
<feature type="compositionally biased region" description="Low complexity" evidence="1">
    <location>
        <begin position="491"/>
        <end position="503"/>
    </location>
</feature>
<feature type="compositionally biased region" description="Polar residues" evidence="1">
    <location>
        <begin position="303"/>
        <end position="338"/>
    </location>
</feature>
<dbReference type="KEGG" id="ncon:LC1Nh_0421"/>
<feature type="region of interest" description="Disordered" evidence="1">
    <location>
        <begin position="489"/>
        <end position="513"/>
    </location>
</feature>
<dbReference type="GeneID" id="42364805"/>
<evidence type="ECO:0000313" key="2">
    <source>
        <dbReference type="EMBL" id="QGA80322.1"/>
    </source>
</evidence>
<accession>A0A5Q0UFD8</accession>
<feature type="region of interest" description="Disordered" evidence="1">
    <location>
        <begin position="283"/>
        <end position="353"/>
    </location>
</feature>
<gene>
    <name evidence="2" type="ORF">LC1Nh_0421</name>
</gene>
<evidence type="ECO:0000313" key="3">
    <source>
        <dbReference type="Proteomes" id="UP000377803"/>
    </source>
</evidence>
<dbReference type="RefSeq" id="WP_153550061.1">
    <property type="nucleotide sequence ID" value="NZ_CP040089.1"/>
</dbReference>
<evidence type="ECO:0000256" key="1">
    <source>
        <dbReference type="SAM" id="MobiDB-lite"/>
    </source>
</evidence>
<feature type="compositionally biased region" description="Polar residues" evidence="1">
    <location>
        <begin position="504"/>
        <end position="513"/>
    </location>
</feature>
<sequence length="532" mass="57697">MKPKSTKILTTLFSLLILTGIATATDLQNIESITPLGSQNINVNGTLDLNNNNPILAPTKVDGVDLDNPAWGLYLNNNQYRIDTGDTDSRYLNRNGDAMTGDLNLKDNSIENAVISPFSWISDPVILGHYNNYFIGADEKWSVSSNTNCRSGSLEDLFDHQWNSGCDFNDADLPVKIKIDFNKANTYSFSNDFGKMMLYFEYGRHVSDVKVERYHAGGDDTCGDGNEYWDTIYQNSNFKGKKTIIDMKGDGQTCQLRTTLDGNSEYTDDIRFSSWNMYLHGDRGTQGGSLRKSGDNMYGPLDMSNNPIKNIDWSNSDQPPGSTDDQNLQDTSRNSGTVTIPIENGGSTSFTDKYEANTDAATRCGSDEVLEGGDNCVSNYEAADDGDTSSTNELQNLGQVLSRGSDANNANLNNINDVRWTDNSGNDIAGYVNSEKQLAFIQKSGTVTGVAIKAGDLDLEGNSINNIGGLQNCGADEFVNGNGNCVKDSDTSSSQNLQQTLSNGNSAGTNNIDLNGQSLTSSNGEICAGNRC</sequence>
<dbReference type="EMBL" id="CP040089">
    <property type="protein sequence ID" value="QGA80322.1"/>
    <property type="molecule type" value="Genomic_DNA"/>
</dbReference>
<keyword evidence="3" id="KW-1185">Reference proteome</keyword>
<reference evidence="3" key="1">
    <citation type="submission" date="2019-05" db="EMBL/GenBank/DDBJ databases">
        <title>Candidatus Nanohalobium constans, a novel model system to study the DPANN nano-sized archaea: genomic and physiological characterization of a nanoarchaeon co-cultured with its chitinotrophic host.</title>
        <authorList>
            <person name="La Cono V."/>
            <person name="Arcadi E."/>
            <person name="Crisafi F."/>
            <person name="Denaro R."/>
            <person name="La Spada G."/>
            <person name="Messina E."/>
            <person name="Smedile F."/>
            <person name="Toshchakov S.V."/>
            <person name="Shevchenko M.A."/>
            <person name="Golyshin P.N."/>
            <person name="Golyshina O.V."/>
            <person name="Ferrer M."/>
            <person name="Rohde M."/>
            <person name="Mushegian A."/>
            <person name="Sorokin D.Y."/>
            <person name="Giuliano L."/>
            <person name="Yakimov M.M."/>
        </authorList>
    </citation>
    <scope>NUCLEOTIDE SEQUENCE [LARGE SCALE GENOMIC DNA]</scope>
    <source>
        <strain evidence="3">LC1Nh</strain>
    </source>
</reference>